<dbReference type="PANTHER" id="PTHR37461">
    <property type="entry name" value="ANTI-SIGMA-K FACTOR RSKA"/>
    <property type="match status" value="1"/>
</dbReference>
<evidence type="ECO:0000313" key="3">
    <source>
        <dbReference type="Proteomes" id="UP001249020"/>
    </source>
</evidence>
<comment type="caution">
    <text evidence="2">The sequence shown here is derived from an EMBL/GenBank/DDBJ whole genome shotgun (WGS) entry which is preliminary data.</text>
</comment>
<dbReference type="GO" id="GO:0006417">
    <property type="term" value="P:regulation of translation"/>
    <property type="evidence" value="ECO:0007669"/>
    <property type="project" value="TreeGrafter"/>
</dbReference>
<accession>A0AAW8QZJ0</accession>
<dbReference type="InterPro" id="IPR018764">
    <property type="entry name" value="RskA_C"/>
</dbReference>
<evidence type="ECO:0000313" key="2">
    <source>
        <dbReference type="EMBL" id="MDT0582204.1"/>
    </source>
</evidence>
<dbReference type="PANTHER" id="PTHR37461:SF1">
    <property type="entry name" value="ANTI-SIGMA-K FACTOR RSKA"/>
    <property type="match status" value="1"/>
</dbReference>
<gene>
    <name evidence="2" type="ORF">RM544_06620</name>
</gene>
<dbReference type="EMBL" id="JAVRIE010000002">
    <property type="protein sequence ID" value="MDT0582204.1"/>
    <property type="molecule type" value="Genomic_DNA"/>
</dbReference>
<reference evidence="2 3" key="1">
    <citation type="submission" date="2023-09" db="EMBL/GenBank/DDBJ databases">
        <authorList>
            <person name="Rey-Velasco X."/>
        </authorList>
    </citation>
    <scope>NUCLEOTIDE SEQUENCE [LARGE SCALE GENOMIC DNA]</scope>
    <source>
        <strain evidence="2 3">W409</strain>
    </source>
</reference>
<dbReference type="RefSeq" id="WP_311360980.1">
    <property type="nucleotide sequence ID" value="NZ_JAVRIE010000002.1"/>
</dbReference>
<dbReference type="AlphaFoldDB" id="A0AAW8QZJ0"/>
<evidence type="ECO:0000259" key="1">
    <source>
        <dbReference type="Pfam" id="PF10099"/>
    </source>
</evidence>
<dbReference type="Proteomes" id="UP001249020">
    <property type="component" value="Unassembled WGS sequence"/>
</dbReference>
<proteinExistence type="predicted"/>
<name>A0AAW8QZJ0_9ALTE</name>
<dbReference type="GO" id="GO:0016989">
    <property type="term" value="F:sigma factor antagonist activity"/>
    <property type="evidence" value="ECO:0007669"/>
    <property type="project" value="TreeGrafter"/>
</dbReference>
<dbReference type="GO" id="GO:0005886">
    <property type="term" value="C:plasma membrane"/>
    <property type="evidence" value="ECO:0007669"/>
    <property type="project" value="InterPro"/>
</dbReference>
<keyword evidence="3" id="KW-1185">Reference proteome</keyword>
<feature type="domain" description="Anti-sigma K factor RskA C-terminal" evidence="1">
    <location>
        <begin position="108"/>
        <end position="226"/>
    </location>
</feature>
<organism evidence="2 3">
    <name type="scientific">Brumicola blandensis</name>
    <dbReference type="NCBI Taxonomy" id="3075611"/>
    <lineage>
        <taxon>Bacteria</taxon>
        <taxon>Pseudomonadati</taxon>
        <taxon>Pseudomonadota</taxon>
        <taxon>Gammaproteobacteria</taxon>
        <taxon>Alteromonadales</taxon>
        <taxon>Alteromonadaceae</taxon>
        <taxon>Brumicola</taxon>
    </lineage>
</organism>
<sequence length="237" mass="25836">MNYNDTKLLSSLAAEYVLGTLRGAARNRFEAIKVKNAKVQAAVHYWESQLNVMATAIDPVEPPASVWREIQQNLGFDFNPEKLSGIEVSPEIRKQASANDSWKALSGLAVAASLFLAVVFYQFSSDVKSPEAVAIFANAEQKTLWSVDVRKDSLFIRSTQNLTKRPANDYQLWIVPASGDAPISLGLLQQEGTFILQKPEVFDQLEIAALAVSLEPKGGSPTGAPTEVLFAAELALL</sequence>
<protein>
    <submittedName>
        <fullName evidence="2">Anti-sigma factor</fullName>
    </submittedName>
</protein>
<dbReference type="Pfam" id="PF10099">
    <property type="entry name" value="RskA_C"/>
    <property type="match status" value="1"/>
</dbReference>
<dbReference type="InterPro" id="IPR051474">
    <property type="entry name" value="Anti-sigma-K/W_factor"/>
</dbReference>